<gene>
    <name evidence="2" type="ORF">BBK82_02585</name>
</gene>
<feature type="chain" id="PRO_5008537942" evidence="1">
    <location>
        <begin position="36"/>
        <end position="151"/>
    </location>
</feature>
<sequence>MQTFTPKRSTFLARAGAVTAVVLLALSGLTATANATTCTPVGTWTGYVTRTDGDHPTKLVFKANGSAFVTNEQNTTTKGSWWVTGAGTFHYKFRGEKVYDENGVYFAYVDFDQDAVQSGPNSFTSSGPSTFYLADGTNLGTSNITFTMTRV</sequence>
<dbReference type="PROSITE" id="PS51318">
    <property type="entry name" value="TAT"/>
    <property type="match status" value="1"/>
</dbReference>
<evidence type="ECO:0000313" key="2">
    <source>
        <dbReference type="EMBL" id="ANZ35121.1"/>
    </source>
</evidence>
<proteinExistence type="predicted"/>
<accession>A0A1B2HBM1</accession>
<dbReference type="Proteomes" id="UP000093053">
    <property type="component" value="Chromosome"/>
</dbReference>
<reference evidence="2 3" key="1">
    <citation type="submission" date="2016-07" db="EMBL/GenBank/DDBJ databases">
        <title>Complete genome sequence of the Lentzea guizhouensis DHS C013.</title>
        <authorList>
            <person name="Cao C."/>
        </authorList>
    </citation>
    <scope>NUCLEOTIDE SEQUENCE [LARGE SCALE GENOMIC DNA]</scope>
    <source>
        <strain evidence="2 3">DHS C013</strain>
    </source>
</reference>
<organism evidence="2 3">
    <name type="scientific">Lentzea guizhouensis</name>
    <dbReference type="NCBI Taxonomy" id="1586287"/>
    <lineage>
        <taxon>Bacteria</taxon>
        <taxon>Bacillati</taxon>
        <taxon>Actinomycetota</taxon>
        <taxon>Actinomycetes</taxon>
        <taxon>Pseudonocardiales</taxon>
        <taxon>Pseudonocardiaceae</taxon>
        <taxon>Lentzea</taxon>
    </lineage>
</organism>
<dbReference type="RefSeq" id="WP_065913539.1">
    <property type="nucleotide sequence ID" value="NZ_CP016793.1"/>
</dbReference>
<name>A0A1B2HBM1_9PSEU</name>
<keyword evidence="1" id="KW-0732">Signal</keyword>
<dbReference type="InterPro" id="IPR006311">
    <property type="entry name" value="TAT_signal"/>
</dbReference>
<dbReference type="KEGG" id="led:BBK82_02585"/>
<dbReference type="OrthoDB" id="3694024at2"/>
<feature type="signal peptide" evidence="1">
    <location>
        <begin position="1"/>
        <end position="35"/>
    </location>
</feature>
<dbReference type="STRING" id="1586287.BBK82_02585"/>
<dbReference type="EMBL" id="CP016793">
    <property type="protein sequence ID" value="ANZ35121.1"/>
    <property type="molecule type" value="Genomic_DNA"/>
</dbReference>
<evidence type="ECO:0000313" key="3">
    <source>
        <dbReference type="Proteomes" id="UP000093053"/>
    </source>
</evidence>
<keyword evidence="3" id="KW-1185">Reference proteome</keyword>
<dbReference type="AlphaFoldDB" id="A0A1B2HBM1"/>
<evidence type="ECO:0000256" key="1">
    <source>
        <dbReference type="SAM" id="SignalP"/>
    </source>
</evidence>
<protein>
    <submittedName>
        <fullName evidence="2">Uncharacterized protein</fullName>
    </submittedName>
</protein>